<evidence type="ECO:0000313" key="2">
    <source>
        <dbReference type="Proteomes" id="UP001056079"/>
    </source>
</evidence>
<protein>
    <submittedName>
        <fullName evidence="1">Uncharacterized protein</fullName>
    </submittedName>
</protein>
<evidence type="ECO:0000313" key="1">
    <source>
        <dbReference type="EMBL" id="USC46862.1"/>
    </source>
</evidence>
<sequence length="252" mass="26255">MAELFVDAFHVVCRRHPAYVAATKVPRGSERGWLAAFVARVAAIPPADLEVSGVPDEPGADTELSRTVLAALGPADGQPLFLIRPGPTLDAKVAALAELVHHVGWGGEDLGVTHLVPPMVPAALEFVSWAMPDPAVGATVLVVDEAPVRLRTDPAVPSALGLRMNGVAGPLRVVECGRDGVPAAPRAARVLHGPGIHSPWTALRTALEEGSLPAGETVLLDSGAPGDWLLLEATGVPVARRPHRVRTEAAVR</sequence>
<keyword evidence="2" id="KW-1185">Reference proteome</keyword>
<reference evidence="1" key="1">
    <citation type="submission" date="2021-08" db="EMBL/GenBank/DDBJ databases">
        <title>DNA methylation of m4C regulates biosynthesis of daptomycin in Streptomyces roseosporus L30.</title>
        <authorList>
            <person name="Fang J.-L."/>
        </authorList>
    </citation>
    <scope>NUCLEOTIDE SEQUENCE</scope>
    <source>
        <strain evidence="1">L30</strain>
    </source>
</reference>
<dbReference type="Proteomes" id="UP001056079">
    <property type="component" value="Chromosome"/>
</dbReference>
<proteinExistence type="predicted"/>
<accession>A0ABY4USW2</accession>
<gene>
    <name evidence="1" type="ORF">K7395_08990</name>
</gene>
<organism evidence="1 2">
    <name type="scientific">Streptomyces filamentosus</name>
    <name type="common">Streptomyces roseosporus</name>
    <dbReference type="NCBI Taxonomy" id="67294"/>
    <lineage>
        <taxon>Bacteria</taxon>
        <taxon>Bacillati</taxon>
        <taxon>Actinomycetota</taxon>
        <taxon>Actinomycetes</taxon>
        <taxon>Kitasatosporales</taxon>
        <taxon>Streptomycetaceae</taxon>
        <taxon>Streptomyces</taxon>
    </lineage>
</organism>
<dbReference type="EMBL" id="CP098609">
    <property type="protein sequence ID" value="USC46862.1"/>
    <property type="molecule type" value="Genomic_DNA"/>
</dbReference>
<name>A0ABY4USW2_STRFL</name>
<dbReference type="RefSeq" id="WP_010072220.1">
    <property type="nucleotide sequence ID" value="NZ_CP098609.1"/>
</dbReference>